<dbReference type="PRINTS" id="PR00480">
    <property type="entry name" value="ASTACIN"/>
</dbReference>
<keyword evidence="1 2" id="KW-0482">Metalloprotease</keyword>
<feature type="non-terminal residue" evidence="4">
    <location>
        <position position="1"/>
    </location>
</feature>
<dbReference type="PROSITE" id="PS51864">
    <property type="entry name" value="ASTACIN"/>
    <property type="match status" value="1"/>
</dbReference>
<dbReference type="AlphaFoldDB" id="A0AAV2SDX7"/>
<keyword evidence="1 2" id="KW-0645">Protease</keyword>
<feature type="non-terminal residue" evidence="4">
    <location>
        <position position="255"/>
    </location>
</feature>
<sequence length="255" mass="29146">RPLSQVQGAVDHWELNTCIQFKEVPPDYPKTFVRVVKGYGCSSNSVGRLRKDNRGHQQLSIGVGCGTAEAIHEMGHVLGFEHEHGRSDRNTYITMYSRSYNGWTPEQTQHHTRNQVPYDFTSVMHRYPAIPSTCVTGKSKILMPHNPYNIRLISHRKVLSWRDIKAANLAYKCIDKWRAHHPHSRACYNEGYTGKDGKCNCPPGTRGETCQIKYADYYPPLTCGGNVTEATTIQPNSSYRQERCMWWIQAPDCNK</sequence>
<feature type="binding site" evidence="1">
    <location>
        <position position="82"/>
    </location>
    <ligand>
        <name>Zn(2+)</name>
        <dbReference type="ChEBI" id="CHEBI:29105"/>
        <note>catalytic</note>
    </ligand>
</feature>
<organism evidence="4 5">
    <name type="scientific">Meganyctiphanes norvegica</name>
    <name type="common">Northern krill</name>
    <name type="synonym">Thysanopoda norvegica</name>
    <dbReference type="NCBI Taxonomy" id="48144"/>
    <lineage>
        <taxon>Eukaryota</taxon>
        <taxon>Metazoa</taxon>
        <taxon>Ecdysozoa</taxon>
        <taxon>Arthropoda</taxon>
        <taxon>Crustacea</taxon>
        <taxon>Multicrustacea</taxon>
        <taxon>Malacostraca</taxon>
        <taxon>Eumalacostraca</taxon>
        <taxon>Eucarida</taxon>
        <taxon>Euphausiacea</taxon>
        <taxon>Euphausiidae</taxon>
        <taxon>Meganyctiphanes</taxon>
    </lineage>
</organism>
<evidence type="ECO:0000256" key="2">
    <source>
        <dbReference type="RuleBase" id="RU361183"/>
    </source>
</evidence>
<keyword evidence="1 2" id="KW-0479">Metal-binding</keyword>
<dbReference type="EMBL" id="CAXKWB010066200">
    <property type="protein sequence ID" value="CAL4189653.1"/>
    <property type="molecule type" value="Genomic_DNA"/>
</dbReference>
<dbReference type="SUPFAM" id="SSF55486">
    <property type="entry name" value="Metalloproteases ('zincins'), catalytic domain"/>
    <property type="match status" value="1"/>
</dbReference>
<comment type="cofactor">
    <cofactor evidence="1 2">
        <name>Zn(2+)</name>
        <dbReference type="ChEBI" id="CHEBI:29105"/>
    </cofactor>
    <text evidence="1 2">Binds 1 zinc ion per subunit.</text>
</comment>
<keyword evidence="1 2" id="KW-0378">Hydrolase</keyword>
<feature type="domain" description="Peptidase M12A" evidence="3">
    <location>
        <begin position="1"/>
        <end position="174"/>
    </location>
</feature>
<evidence type="ECO:0000256" key="1">
    <source>
        <dbReference type="PROSITE-ProRule" id="PRU01211"/>
    </source>
</evidence>
<evidence type="ECO:0000313" key="4">
    <source>
        <dbReference type="EMBL" id="CAL4189653.1"/>
    </source>
</evidence>
<evidence type="ECO:0000259" key="3">
    <source>
        <dbReference type="PROSITE" id="PS51864"/>
    </source>
</evidence>
<reference evidence="4 5" key="1">
    <citation type="submission" date="2024-05" db="EMBL/GenBank/DDBJ databases">
        <authorList>
            <person name="Wallberg A."/>
        </authorList>
    </citation>
    <scope>NUCLEOTIDE SEQUENCE [LARGE SCALE GENOMIC DNA]</scope>
</reference>
<keyword evidence="5" id="KW-1185">Reference proteome</keyword>
<dbReference type="Proteomes" id="UP001497623">
    <property type="component" value="Unassembled WGS sequence"/>
</dbReference>
<dbReference type="Pfam" id="PF01400">
    <property type="entry name" value="Astacin"/>
    <property type="match status" value="1"/>
</dbReference>
<feature type="disulfide bond" evidence="1">
    <location>
        <begin position="18"/>
        <end position="173"/>
    </location>
</feature>
<dbReference type="SMART" id="SM00235">
    <property type="entry name" value="ZnMc"/>
    <property type="match status" value="1"/>
</dbReference>
<dbReference type="GO" id="GO:0008270">
    <property type="term" value="F:zinc ion binding"/>
    <property type="evidence" value="ECO:0007669"/>
    <property type="project" value="UniProtKB-UniRule"/>
</dbReference>
<dbReference type="GO" id="GO:0004222">
    <property type="term" value="F:metalloendopeptidase activity"/>
    <property type="evidence" value="ECO:0007669"/>
    <property type="project" value="UniProtKB-UniRule"/>
</dbReference>
<dbReference type="InterPro" id="IPR024079">
    <property type="entry name" value="MetalloPept_cat_dom_sf"/>
</dbReference>
<feature type="binding site" evidence="1">
    <location>
        <position position="76"/>
    </location>
    <ligand>
        <name>Zn(2+)</name>
        <dbReference type="ChEBI" id="CHEBI:29105"/>
        <note>catalytic</note>
    </ligand>
</feature>
<name>A0AAV2SDX7_MEGNR</name>
<accession>A0AAV2SDX7</accession>
<dbReference type="InterPro" id="IPR006026">
    <property type="entry name" value="Peptidase_Metallo"/>
</dbReference>
<feature type="active site" evidence="1">
    <location>
        <position position="73"/>
    </location>
</feature>
<comment type="caution">
    <text evidence="1">Lacks conserved residue(s) required for the propagation of feature annotation.</text>
</comment>
<comment type="caution">
    <text evidence="4">The sequence shown here is derived from an EMBL/GenBank/DDBJ whole genome shotgun (WGS) entry which is preliminary data.</text>
</comment>
<dbReference type="Gene3D" id="3.40.390.10">
    <property type="entry name" value="Collagenase (Catalytic Domain)"/>
    <property type="match status" value="1"/>
</dbReference>
<dbReference type="PANTHER" id="PTHR10127:SF893">
    <property type="entry name" value="METALLOENDOPEPTIDASE"/>
    <property type="match status" value="1"/>
</dbReference>
<dbReference type="InterPro" id="IPR001506">
    <property type="entry name" value="Peptidase_M12A"/>
</dbReference>
<gene>
    <name evidence="4" type="ORF">MNOR_LOCUS36410</name>
</gene>
<evidence type="ECO:0000313" key="5">
    <source>
        <dbReference type="Proteomes" id="UP001497623"/>
    </source>
</evidence>
<keyword evidence="1 2" id="KW-0862">Zinc</keyword>
<keyword evidence="1" id="KW-1015">Disulfide bond</keyword>
<protein>
    <recommendedName>
        <fullName evidence="2">Metalloendopeptidase</fullName>
        <ecNumber evidence="2">3.4.24.-</ecNumber>
    </recommendedName>
</protein>
<dbReference type="PANTHER" id="PTHR10127">
    <property type="entry name" value="DISCOIDIN, CUB, EGF, LAMININ , AND ZINC METALLOPROTEASE DOMAIN CONTAINING"/>
    <property type="match status" value="1"/>
</dbReference>
<dbReference type="GO" id="GO:0006508">
    <property type="term" value="P:proteolysis"/>
    <property type="evidence" value="ECO:0007669"/>
    <property type="project" value="UniProtKB-KW"/>
</dbReference>
<feature type="binding site" evidence="1">
    <location>
        <position position="72"/>
    </location>
    <ligand>
        <name>Zn(2+)</name>
        <dbReference type="ChEBI" id="CHEBI:29105"/>
        <note>catalytic</note>
    </ligand>
</feature>
<dbReference type="EC" id="3.4.24.-" evidence="2"/>
<proteinExistence type="predicted"/>